<dbReference type="InterPro" id="IPR000700">
    <property type="entry name" value="PAS-assoc_C"/>
</dbReference>
<comment type="catalytic activity">
    <reaction evidence="1">
        <text>ATP + protein L-histidine = ADP + protein N-phospho-L-histidine.</text>
        <dbReference type="EC" id="2.7.13.3"/>
    </reaction>
</comment>
<dbReference type="Pfam" id="PF02518">
    <property type="entry name" value="HATPase_c"/>
    <property type="match status" value="1"/>
</dbReference>
<organism evidence="12 13">
    <name type="scientific">Paroceanicella profunda</name>
    <dbReference type="NCBI Taxonomy" id="2579971"/>
    <lineage>
        <taxon>Bacteria</taxon>
        <taxon>Pseudomonadati</taxon>
        <taxon>Pseudomonadota</taxon>
        <taxon>Alphaproteobacteria</taxon>
        <taxon>Rhodobacterales</taxon>
        <taxon>Paracoccaceae</taxon>
        <taxon>Paroceanicella</taxon>
    </lineage>
</organism>
<dbReference type="NCBIfam" id="TIGR00229">
    <property type="entry name" value="sensory_box"/>
    <property type="match status" value="1"/>
</dbReference>
<dbReference type="GO" id="GO:0006355">
    <property type="term" value="P:regulation of DNA-templated transcription"/>
    <property type="evidence" value="ECO:0007669"/>
    <property type="project" value="InterPro"/>
</dbReference>
<evidence type="ECO:0000256" key="1">
    <source>
        <dbReference type="ARBA" id="ARBA00000085"/>
    </source>
</evidence>
<dbReference type="SUPFAM" id="SSF52172">
    <property type="entry name" value="CheY-like"/>
    <property type="match status" value="1"/>
</dbReference>
<evidence type="ECO:0000259" key="9">
    <source>
        <dbReference type="PROSITE" id="PS50110"/>
    </source>
</evidence>
<feature type="compositionally biased region" description="Pro residues" evidence="7">
    <location>
        <begin position="227"/>
        <end position="242"/>
    </location>
</feature>
<dbReference type="PROSITE" id="PS50113">
    <property type="entry name" value="PAC"/>
    <property type="match status" value="1"/>
</dbReference>
<sequence length="551" mass="58435">MTSARILIVEDDRVVRRDLQQQLSRLGHRVVGASATGEEAITLAAAHAPDLVLMDIRLEGRVDGIEAARQIRDAHRIPIIYLTAYADDETVRRAAVTEPFGYLLKPFEEPQMRTVIQMALYKRDAEARLRLTERRYAATLAGIGDGVISCDGTGQVDYMNPVAERLTGWVAAAAAGRPIAEVMPVRDAETGATLAGLASLVLAGSAPPESRPRPAPAGPGPARGDVPPFPADPSPAYLPPAPGAGAQTGSGAAEGDRALERSVLLLPREGMPVAIEERGAPLLDDLGHPAGAVITFTDLTQRRQVANALRQAKADLAHISRVTLMGELAAAVAHEVNQPLMAIAANAGACLRWLSDDRPAIDKARVATERIVRDADRAGEVVRSIRALARRTRSRAGDVDLGALVRETLTLVRAELQRASVATDLAVAPGLPVLHGDRVQLQQVFLNLVVNAIEAMATVADRPRELRIELDARAGEAIIRVIDSGTGLPPDAVPQIFNAFFTTKPEGTGMGLSISRSIVELHGGRLSGSPRSPFGSIFEVALPIRPGGPAT</sequence>
<dbReference type="PANTHER" id="PTHR43047">
    <property type="entry name" value="TWO-COMPONENT HISTIDINE PROTEIN KINASE"/>
    <property type="match status" value="1"/>
</dbReference>
<dbReference type="InterPro" id="IPR004358">
    <property type="entry name" value="Sig_transdc_His_kin-like_C"/>
</dbReference>
<evidence type="ECO:0000313" key="12">
    <source>
        <dbReference type="EMBL" id="QDL94947.1"/>
    </source>
</evidence>
<dbReference type="PROSITE" id="PS50109">
    <property type="entry name" value="HIS_KIN"/>
    <property type="match status" value="1"/>
</dbReference>
<geneLocation type="plasmid" evidence="13">
    <name>pd4m1f</name>
</geneLocation>
<dbReference type="AlphaFoldDB" id="A0A5B8FJW6"/>
<feature type="modified residue" description="4-aspartylphosphate" evidence="6">
    <location>
        <position position="55"/>
    </location>
</feature>
<dbReference type="RefSeq" id="WP_138579388.1">
    <property type="nucleotide sequence ID" value="NZ_CP040824.1"/>
</dbReference>
<dbReference type="Gene3D" id="1.10.287.130">
    <property type="match status" value="1"/>
</dbReference>
<reference evidence="12 13" key="1">
    <citation type="submission" date="2019-06" db="EMBL/GenBank/DDBJ databases">
        <title>Genome sequence of Rhodobacteraceae bacterium D4M1.</title>
        <authorList>
            <person name="Cao J."/>
        </authorList>
    </citation>
    <scope>NUCLEOTIDE SEQUENCE [LARGE SCALE GENOMIC DNA]</scope>
    <source>
        <strain evidence="12 13">D4M1</strain>
        <plasmid evidence="13">pd4m1f</plasmid>
    </source>
</reference>
<feature type="region of interest" description="Disordered" evidence="7">
    <location>
        <begin position="204"/>
        <end position="254"/>
    </location>
</feature>
<evidence type="ECO:0000256" key="6">
    <source>
        <dbReference type="PROSITE-ProRule" id="PRU00169"/>
    </source>
</evidence>
<dbReference type="PROSITE" id="PS50110">
    <property type="entry name" value="RESPONSE_REGULATORY"/>
    <property type="match status" value="1"/>
</dbReference>
<dbReference type="Proteomes" id="UP000305888">
    <property type="component" value="Plasmid pD4M1F"/>
</dbReference>
<dbReference type="InterPro" id="IPR003594">
    <property type="entry name" value="HATPase_dom"/>
</dbReference>
<feature type="domain" description="PAC" evidence="11">
    <location>
        <begin position="257"/>
        <end position="311"/>
    </location>
</feature>
<dbReference type="InterPro" id="IPR013767">
    <property type="entry name" value="PAS_fold"/>
</dbReference>
<dbReference type="SMART" id="SM00448">
    <property type="entry name" value="REC"/>
    <property type="match status" value="1"/>
</dbReference>
<evidence type="ECO:0000259" key="11">
    <source>
        <dbReference type="PROSITE" id="PS50113"/>
    </source>
</evidence>
<keyword evidence="12" id="KW-0614">Plasmid</keyword>
<dbReference type="Pfam" id="PF00989">
    <property type="entry name" value="PAS"/>
    <property type="match status" value="1"/>
</dbReference>
<evidence type="ECO:0000259" key="10">
    <source>
        <dbReference type="PROSITE" id="PS50112"/>
    </source>
</evidence>
<dbReference type="GO" id="GO:0000155">
    <property type="term" value="F:phosphorelay sensor kinase activity"/>
    <property type="evidence" value="ECO:0007669"/>
    <property type="project" value="InterPro"/>
</dbReference>
<dbReference type="KEGG" id="ppru:FDP22_24110"/>
<dbReference type="InterPro" id="IPR005467">
    <property type="entry name" value="His_kinase_dom"/>
</dbReference>
<dbReference type="Gene3D" id="3.30.565.10">
    <property type="entry name" value="Histidine kinase-like ATPase, C-terminal domain"/>
    <property type="match status" value="1"/>
</dbReference>
<evidence type="ECO:0000256" key="2">
    <source>
        <dbReference type="ARBA" id="ARBA00012438"/>
    </source>
</evidence>
<dbReference type="Pfam" id="PF00072">
    <property type="entry name" value="Response_reg"/>
    <property type="match status" value="1"/>
</dbReference>
<feature type="domain" description="Histidine kinase" evidence="8">
    <location>
        <begin position="331"/>
        <end position="546"/>
    </location>
</feature>
<accession>A0A5B8FJW6</accession>
<dbReference type="PROSITE" id="PS50112">
    <property type="entry name" value="PAS"/>
    <property type="match status" value="1"/>
</dbReference>
<evidence type="ECO:0000256" key="5">
    <source>
        <dbReference type="ARBA" id="ARBA00022777"/>
    </source>
</evidence>
<dbReference type="SUPFAM" id="SSF55874">
    <property type="entry name" value="ATPase domain of HSP90 chaperone/DNA topoisomerase II/histidine kinase"/>
    <property type="match status" value="1"/>
</dbReference>
<dbReference type="InterPro" id="IPR001789">
    <property type="entry name" value="Sig_transdc_resp-reg_receiver"/>
</dbReference>
<evidence type="ECO:0000313" key="13">
    <source>
        <dbReference type="Proteomes" id="UP000305888"/>
    </source>
</evidence>
<dbReference type="CDD" id="cd17534">
    <property type="entry name" value="REC_DC-like"/>
    <property type="match status" value="1"/>
</dbReference>
<dbReference type="Gene3D" id="3.30.450.20">
    <property type="entry name" value="PAS domain"/>
    <property type="match status" value="1"/>
</dbReference>
<dbReference type="CDD" id="cd00082">
    <property type="entry name" value="HisKA"/>
    <property type="match status" value="1"/>
</dbReference>
<evidence type="ECO:0000256" key="3">
    <source>
        <dbReference type="ARBA" id="ARBA00022553"/>
    </source>
</evidence>
<dbReference type="EMBL" id="CP040824">
    <property type="protein sequence ID" value="QDL94947.1"/>
    <property type="molecule type" value="Genomic_DNA"/>
</dbReference>
<dbReference type="Gene3D" id="3.40.50.2300">
    <property type="match status" value="1"/>
</dbReference>
<dbReference type="PRINTS" id="PR00344">
    <property type="entry name" value="BCTRLSENSOR"/>
</dbReference>
<feature type="domain" description="PAS" evidence="10">
    <location>
        <begin position="132"/>
        <end position="205"/>
    </location>
</feature>
<dbReference type="InterPro" id="IPR003661">
    <property type="entry name" value="HisK_dim/P_dom"/>
</dbReference>
<protein>
    <recommendedName>
        <fullName evidence="2">histidine kinase</fullName>
        <ecNumber evidence="2">2.7.13.3</ecNumber>
    </recommendedName>
</protein>
<proteinExistence type="predicted"/>
<dbReference type="SMART" id="SM00091">
    <property type="entry name" value="PAS"/>
    <property type="match status" value="1"/>
</dbReference>
<dbReference type="InterPro" id="IPR035965">
    <property type="entry name" value="PAS-like_dom_sf"/>
</dbReference>
<dbReference type="CDD" id="cd00130">
    <property type="entry name" value="PAS"/>
    <property type="match status" value="1"/>
</dbReference>
<evidence type="ECO:0000256" key="4">
    <source>
        <dbReference type="ARBA" id="ARBA00022679"/>
    </source>
</evidence>
<dbReference type="SMART" id="SM00387">
    <property type="entry name" value="HATPase_c"/>
    <property type="match status" value="1"/>
</dbReference>
<keyword evidence="13" id="KW-1185">Reference proteome</keyword>
<dbReference type="InterPro" id="IPR036097">
    <property type="entry name" value="HisK_dim/P_sf"/>
</dbReference>
<gene>
    <name evidence="12" type="ORF">FDP22_24110</name>
</gene>
<dbReference type="SUPFAM" id="SSF47384">
    <property type="entry name" value="Homodimeric domain of signal transducing histidine kinase"/>
    <property type="match status" value="1"/>
</dbReference>
<name>A0A5B8FJW6_9RHOB</name>
<dbReference type="OrthoDB" id="9795133at2"/>
<keyword evidence="5" id="KW-0418">Kinase</keyword>
<dbReference type="InterPro" id="IPR000014">
    <property type="entry name" value="PAS"/>
</dbReference>
<dbReference type="GO" id="GO:0005886">
    <property type="term" value="C:plasma membrane"/>
    <property type="evidence" value="ECO:0007669"/>
    <property type="project" value="TreeGrafter"/>
</dbReference>
<dbReference type="InterPro" id="IPR036890">
    <property type="entry name" value="HATPase_C_sf"/>
</dbReference>
<keyword evidence="3 6" id="KW-0597">Phosphoprotein</keyword>
<dbReference type="EC" id="2.7.13.3" evidence="2"/>
<dbReference type="SMART" id="SM00388">
    <property type="entry name" value="HisKA"/>
    <property type="match status" value="1"/>
</dbReference>
<dbReference type="SUPFAM" id="SSF55785">
    <property type="entry name" value="PYP-like sensor domain (PAS domain)"/>
    <property type="match status" value="1"/>
</dbReference>
<dbReference type="PANTHER" id="PTHR43047:SF72">
    <property type="entry name" value="OSMOSENSING HISTIDINE PROTEIN KINASE SLN1"/>
    <property type="match status" value="1"/>
</dbReference>
<evidence type="ECO:0000259" key="8">
    <source>
        <dbReference type="PROSITE" id="PS50109"/>
    </source>
</evidence>
<feature type="domain" description="Response regulatory" evidence="9">
    <location>
        <begin position="5"/>
        <end position="120"/>
    </location>
</feature>
<dbReference type="InterPro" id="IPR011006">
    <property type="entry name" value="CheY-like_superfamily"/>
</dbReference>
<dbReference type="Pfam" id="PF00512">
    <property type="entry name" value="HisKA"/>
    <property type="match status" value="1"/>
</dbReference>
<keyword evidence="4" id="KW-0808">Transferase</keyword>
<dbReference type="GO" id="GO:0009927">
    <property type="term" value="F:histidine phosphotransfer kinase activity"/>
    <property type="evidence" value="ECO:0007669"/>
    <property type="project" value="TreeGrafter"/>
</dbReference>
<evidence type="ECO:0000256" key="7">
    <source>
        <dbReference type="SAM" id="MobiDB-lite"/>
    </source>
</evidence>